<proteinExistence type="predicted"/>
<evidence type="ECO:0000313" key="1">
    <source>
        <dbReference type="EMBL" id="VAW36740.1"/>
    </source>
</evidence>
<accession>A0A3B0V745</accession>
<sequence length="76" mass="8680">MITITEVLESVQYIIDDHRRKTAVQFDLSGWEALLPLIEEVLKDGRLAELIADVADDERLEESEAQKAYQTYLAEA</sequence>
<reference evidence="1" key="1">
    <citation type="submission" date="2018-06" db="EMBL/GenBank/DDBJ databases">
        <authorList>
            <person name="Zhirakovskaya E."/>
        </authorList>
    </citation>
    <scope>NUCLEOTIDE SEQUENCE</scope>
</reference>
<organism evidence="1">
    <name type="scientific">hydrothermal vent metagenome</name>
    <dbReference type="NCBI Taxonomy" id="652676"/>
    <lineage>
        <taxon>unclassified sequences</taxon>
        <taxon>metagenomes</taxon>
        <taxon>ecological metagenomes</taxon>
    </lineage>
</organism>
<name>A0A3B0V745_9ZZZZ</name>
<dbReference type="AlphaFoldDB" id="A0A3B0V745"/>
<gene>
    <name evidence="1" type="ORF">MNBD_CHLOROFLEXI01-1394</name>
</gene>
<protein>
    <submittedName>
        <fullName evidence="1">Uncharacterized protein</fullName>
    </submittedName>
</protein>
<dbReference type="EMBL" id="UOEU01000635">
    <property type="protein sequence ID" value="VAW36740.1"/>
    <property type="molecule type" value="Genomic_DNA"/>
</dbReference>
<dbReference type="Pfam" id="PF18506">
    <property type="entry name" value="RelB-like"/>
    <property type="match status" value="1"/>
</dbReference>
<dbReference type="InterPro" id="IPR049537">
    <property type="entry name" value="RelB-like"/>
</dbReference>